<dbReference type="AlphaFoldDB" id="A0A074MG77"/>
<dbReference type="Proteomes" id="UP000027647">
    <property type="component" value="Unassembled WGS sequence"/>
</dbReference>
<protein>
    <recommendedName>
        <fullName evidence="4">DUF1190 domain-containing protein</fullName>
    </recommendedName>
</protein>
<dbReference type="STRING" id="1044.EH31_07415"/>
<evidence type="ECO:0008006" key="4">
    <source>
        <dbReference type="Google" id="ProtNLM"/>
    </source>
</evidence>
<feature type="compositionally biased region" description="Gly residues" evidence="1">
    <location>
        <begin position="198"/>
        <end position="211"/>
    </location>
</feature>
<accession>A0A074MG77</accession>
<comment type="caution">
    <text evidence="2">The sequence shown here is derived from an EMBL/GenBank/DDBJ whole genome shotgun (WGS) entry which is preliminary data.</text>
</comment>
<dbReference type="EMBL" id="JMIW01000002">
    <property type="protein sequence ID" value="KEO90858.1"/>
    <property type="molecule type" value="Genomic_DNA"/>
</dbReference>
<feature type="region of interest" description="Disordered" evidence="1">
    <location>
        <begin position="161"/>
        <end position="211"/>
    </location>
</feature>
<gene>
    <name evidence="2" type="ORF">EH31_07415</name>
</gene>
<sequence>MAALSSGVMLSACGGDPAPAAQAAGSEGPKDVEVEVYENVFACAKATGKTTKECEAMRADAQKIAAKDAPRFEAKEDCEAVYGPGQCVQDTPAEEEQTSGRRSHYSGFIVAWFSSKKDGRTGPLYKSTAGGYQTANGSRLGYGGQPGKYMAAGRALERAKSVPKVKPASQMARAAGFGKPGYGAKDSNFGRNKASGGVFAGGKSAGGSKGG</sequence>
<name>A0A074MG77_ERYLO</name>
<reference evidence="2 3" key="1">
    <citation type="submission" date="2014-04" db="EMBL/GenBank/DDBJ databases">
        <title>A comprehensive comparison of genomes of Erythrobacter spp. strains.</title>
        <authorList>
            <person name="Zheng Q."/>
        </authorList>
    </citation>
    <scope>NUCLEOTIDE SEQUENCE [LARGE SCALE GENOMIC DNA]</scope>
    <source>
        <strain evidence="2 3">DSM 6997</strain>
    </source>
</reference>
<proteinExistence type="predicted"/>
<organism evidence="2 3">
    <name type="scientific">Erythrobacter longus</name>
    <dbReference type="NCBI Taxonomy" id="1044"/>
    <lineage>
        <taxon>Bacteria</taxon>
        <taxon>Pseudomonadati</taxon>
        <taxon>Pseudomonadota</taxon>
        <taxon>Alphaproteobacteria</taxon>
        <taxon>Sphingomonadales</taxon>
        <taxon>Erythrobacteraceae</taxon>
        <taxon>Erythrobacter/Porphyrobacter group</taxon>
        <taxon>Erythrobacter</taxon>
    </lineage>
</organism>
<dbReference type="Pfam" id="PF06693">
    <property type="entry name" value="DUF1190"/>
    <property type="match status" value="1"/>
</dbReference>
<dbReference type="InterPro" id="IPR009576">
    <property type="entry name" value="Biofilm_formation_YgiB"/>
</dbReference>
<keyword evidence="3" id="KW-1185">Reference proteome</keyword>
<evidence type="ECO:0000256" key="1">
    <source>
        <dbReference type="SAM" id="MobiDB-lite"/>
    </source>
</evidence>
<evidence type="ECO:0000313" key="3">
    <source>
        <dbReference type="Proteomes" id="UP000027647"/>
    </source>
</evidence>
<evidence type="ECO:0000313" key="2">
    <source>
        <dbReference type="EMBL" id="KEO90858.1"/>
    </source>
</evidence>